<dbReference type="PANTHER" id="PTHR30411">
    <property type="entry name" value="CYTOPLASMIC PROTEIN"/>
    <property type="match status" value="1"/>
</dbReference>
<reference evidence="2 3" key="1">
    <citation type="submission" date="2023-07" db="EMBL/GenBank/DDBJ databases">
        <title>Sorghum-associated microbial communities from plants grown in Nebraska, USA.</title>
        <authorList>
            <person name="Schachtman D."/>
        </authorList>
    </citation>
    <scope>NUCLEOTIDE SEQUENCE [LARGE SCALE GENOMIC DNA]</scope>
    <source>
        <strain evidence="2 3">DS1730</strain>
    </source>
</reference>
<dbReference type="PANTHER" id="PTHR30411:SF1">
    <property type="entry name" value="CYTOPLASMIC PROTEIN"/>
    <property type="match status" value="1"/>
</dbReference>
<evidence type="ECO:0000313" key="3">
    <source>
        <dbReference type="Proteomes" id="UP001184614"/>
    </source>
</evidence>
<comment type="caution">
    <text evidence="2">The sequence shown here is derived from an EMBL/GenBank/DDBJ whole genome shotgun (WGS) entry which is preliminary data.</text>
</comment>
<organism evidence="2 3">
    <name type="scientific">Brucella pseudogrignonensis</name>
    <dbReference type="NCBI Taxonomy" id="419475"/>
    <lineage>
        <taxon>Bacteria</taxon>
        <taxon>Pseudomonadati</taxon>
        <taxon>Pseudomonadota</taxon>
        <taxon>Alphaproteobacteria</taxon>
        <taxon>Hyphomicrobiales</taxon>
        <taxon>Brucellaceae</taxon>
        <taxon>Brucella/Ochrobactrum group</taxon>
        <taxon>Brucella</taxon>
    </lineage>
</organism>
<dbReference type="RefSeq" id="WP_310011947.1">
    <property type="nucleotide sequence ID" value="NZ_JAVDQT010000002.1"/>
</dbReference>
<accession>A0ABU1M8S1</accession>
<name>A0ABU1M8S1_9HYPH</name>
<evidence type="ECO:0000259" key="1">
    <source>
        <dbReference type="Pfam" id="PF04073"/>
    </source>
</evidence>
<dbReference type="Proteomes" id="UP001184614">
    <property type="component" value="Unassembled WGS sequence"/>
</dbReference>
<keyword evidence="3" id="KW-1185">Reference proteome</keyword>
<evidence type="ECO:0000313" key="2">
    <source>
        <dbReference type="EMBL" id="MDR6432303.1"/>
    </source>
</evidence>
<dbReference type="SUPFAM" id="SSF55826">
    <property type="entry name" value="YbaK/ProRS associated domain"/>
    <property type="match status" value="1"/>
</dbReference>
<feature type="domain" description="YbaK/aminoacyl-tRNA synthetase-associated" evidence="1">
    <location>
        <begin position="26"/>
        <end position="141"/>
    </location>
</feature>
<dbReference type="InterPro" id="IPR007214">
    <property type="entry name" value="YbaK/aa-tRNA-synth-assoc-dom"/>
</dbReference>
<protein>
    <submittedName>
        <fullName evidence="2">Prolyl-tRNA editing enzyme YbaK/EbsC (Cys-tRNA(Pro) deacylase)</fullName>
    </submittedName>
</protein>
<dbReference type="Pfam" id="PF04073">
    <property type="entry name" value="tRNA_edit"/>
    <property type="match status" value="1"/>
</dbReference>
<proteinExistence type="predicted"/>
<dbReference type="EMBL" id="JAVDQT010000002">
    <property type="protein sequence ID" value="MDR6432303.1"/>
    <property type="molecule type" value="Genomic_DNA"/>
</dbReference>
<gene>
    <name evidence="2" type="ORF">J2782_002038</name>
</gene>
<dbReference type="Gene3D" id="3.90.960.10">
    <property type="entry name" value="YbaK/aminoacyl-tRNA synthetase-associated domain"/>
    <property type="match status" value="1"/>
</dbReference>
<dbReference type="CDD" id="cd04333">
    <property type="entry name" value="ProX_deacylase"/>
    <property type="match status" value="1"/>
</dbReference>
<sequence length="160" mass="17124">MSLESVKAFFSEKAPEIDIIELPTSTATVALAAEAHGVQPGQIAKTLSFTARDQTILIVTRGDARIDNRKFKHHFGSKPRMLDAESVVSETSHPVGGVCPFGLPSALPVYCDLSLKSFEEVVPAAGATNSAVRIAPQKMAELVSAQWIDVCQSTDIDLNT</sequence>
<dbReference type="InterPro" id="IPR036754">
    <property type="entry name" value="YbaK/aa-tRNA-synt-asso_dom_sf"/>
</dbReference>